<evidence type="ECO:0000256" key="5">
    <source>
        <dbReference type="ARBA" id="ARBA00022692"/>
    </source>
</evidence>
<evidence type="ECO:0000256" key="3">
    <source>
        <dbReference type="ARBA" id="ARBA00022448"/>
    </source>
</evidence>
<evidence type="ECO:0000256" key="2">
    <source>
        <dbReference type="ARBA" id="ARBA00007856"/>
    </source>
</evidence>
<dbReference type="PANTHER" id="PTHR12980">
    <property type="entry name" value="UBIQUINOL-CYTOCHROME C REDUCTASE COMPLEX, SUBUNIT X"/>
    <property type="match status" value="1"/>
</dbReference>
<evidence type="ECO:0000256" key="1">
    <source>
        <dbReference type="ARBA" id="ARBA00004434"/>
    </source>
</evidence>
<dbReference type="WBParaSite" id="Hba_19876">
    <property type="protein sequence ID" value="Hba_19876"/>
    <property type="gene ID" value="Hba_19876"/>
</dbReference>
<proteinExistence type="inferred from homology"/>
<evidence type="ECO:0000256" key="7">
    <source>
        <dbReference type="ARBA" id="ARBA00022982"/>
    </source>
</evidence>
<evidence type="ECO:0000256" key="8">
    <source>
        <dbReference type="ARBA" id="ARBA00022989"/>
    </source>
</evidence>
<dbReference type="Pfam" id="PF05365">
    <property type="entry name" value="UCR_UQCRX_QCR9"/>
    <property type="match status" value="1"/>
</dbReference>
<evidence type="ECO:0000256" key="10">
    <source>
        <dbReference type="ARBA" id="ARBA00023136"/>
    </source>
</evidence>
<dbReference type="PANTHER" id="PTHR12980:SF0">
    <property type="entry name" value="CYTOCHROME B-C1 COMPLEX SUBUNIT 9"/>
    <property type="match status" value="1"/>
</dbReference>
<comment type="function">
    <text evidence="11">Component of the ubiquinol-cytochrome c oxidoreductase, a multisubunit transmembrane complex that is part of the mitochondrial electron transport chain which drives oxidative phosphorylation. The complex plays an important role in the uptake of multiple carbon sources present in different host niches.</text>
</comment>
<keyword evidence="6 11" id="KW-0999">Mitochondrion inner membrane</keyword>
<reference evidence="13" key="1">
    <citation type="submission" date="2016-11" db="UniProtKB">
        <authorList>
            <consortium name="WormBaseParasite"/>
        </authorList>
    </citation>
    <scope>IDENTIFICATION</scope>
</reference>
<evidence type="ECO:0000256" key="9">
    <source>
        <dbReference type="ARBA" id="ARBA00023128"/>
    </source>
</evidence>
<evidence type="ECO:0000313" key="12">
    <source>
        <dbReference type="Proteomes" id="UP000095283"/>
    </source>
</evidence>
<dbReference type="GO" id="GO:0005743">
    <property type="term" value="C:mitochondrial inner membrane"/>
    <property type="evidence" value="ECO:0007669"/>
    <property type="project" value="UniProtKB-SubCell"/>
</dbReference>
<keyword evidence="5" id="KW-0812">Transmembrane</keyword>
<keyword evidence="3 11" id="KW-0813">Transport</keyword>
<sequence>MSLGSFVYQNVTRRFSTLFLASAAGAYIMNYTFNTATDAYWNSMNAGKQWKDVRVRLQE</sequence>
<keyword evidence="12" id="KW-1185">Reference proteome</keyword>
<dbReference type="SUPFAM" id="SSF81514">
    <property type="entry name" value="Subunit X (non-heme 7 kDa protein) of cytochrome bc1 complex (Ubiquinol-cytochrome c reductase)"/>
    <property type="match status" value="1"/>
</dbReference>
<dbReference type="InterPro" id="IPR036656">
    <property type="entry name" value="QCR9_sf"/>
</dbReference>
<comment type="subcellular location">
    <subcellularLocation>
        <location evidence="1 11">Mitochondrion inner membrane</location>
        <topology evidence="1 11">Single-pass membrane protein</topology>
    </subcellularLocation>
</comment>
<accession>A0A1I7XQ58</accession>
<dbReference type="InterPro" id="IPR008027">
    <property type="entry name" value="QCR9"/>
</dbReference>
<comment type="subunit">
    <text evidence="11">Component of the ubiquinol-cytochrome c oxidoreductase (cytochrome b-c1 complex, complex III, CIII), a multisubunit enzyme composed of 3 respiratory subunits cytochrome b, cytochrome c1 and Rieske protein, 2 core protein subunits, and additional low-molecular weight protein subunits.</text>
</comment>
<protein>
    <recommendedName>
        <fullName evidence="11">Complex III subunit 9</fullName>
    </recommendedName>
</protein>
<keyword evidence="7 11" id="KW-0249">Electron transport</keyword>
<evidence type="ECO:0000313" key="13">
    <source>
        <dbReference type="WBParaSite" id="Hba_19876"/>
    </source>
</evidence>
<organism evidence="12 13">
    <name type="scientific">Heterorhabditis bacteriophora</name>
    <name type="common">Entomopathogenic nematode worm</name>
    <dbReference type="NCBI Taxonomy" id="37862"/>
    <lineage>
        <taxon>Eukaryota</taxon>
        <taxon>Metazoa</taxon>
        <taxon>Ecdysozoa</taxon>
        <taxon>Nematoda</taxon>
        <taxon>Chromadorea</taxon>
        <taxon>Rhabditida</taxon>
        <taxon>Rhabditina</taxon>
        <taxon>Rhabditomorpha</taxon>
        <taxon>Strongyloidea</taxon>
        <taxon>Heterorhabditidae</taxon>
        <taxon>Heterorhabditis</taxon>
    </lineage>
</organism>
<keyword evidence="4 11" id="KW-0679">Respiratory chain</keyword>
<evidence type="ECO:0000256" key="4">
    <source>
        <dbReference type="ARBA" id="ARBA00022660"/>
    </source>
</evidence>
<keyword evidence="8" id="KW-1133">Transmembrane helix</keyword>
<evidence type="ECO:0000256" key="6">
    <source>
        <dbReference type="ARBA" id="ARBA00022792"/>
    </source>
</evidence>
<dbReference type="GO" id="GO:0045275">
    <property type="term" value="C:respiratory chain complex III"/>
    <property type="evidence" value="ECO:0007669"/>
    <property type="project" value="UniProtKB-UniRule"/>
</dbReference>
<keyword evidence="10" id="KW-0472">Membrane</keyword>
<name>A0A1I7XQ58_HETBA</name>
<keyword evidence="9 11" id="KW-0496">Mitochondrion</keyword>
<comment type="similarity">
    <text evidence="2 11">Belongs to the UQCR10/QCR9 family.</text>
</comment>
<dbReference type="FunFam" id="1.20.5.260:FF:000001">
    <property type="entry name" value="Cytochrome b-c1 complex subunit 9"/>
    <property type="match status" value="1"/>
</dbReference>
<dbReference type="Gene3D" id="1.20.5.260">
    <property type="entry name" value="Cytochrome b-c1 complex subunit 9"/>
    <property type="match status" value="1"/>
</dbReference>
<dbReference type="AlphaFoldDB" id="A0A1I7XQ58"/>
<evidence type="ECO:0000256" key="11">
    <source>
        <dbReference type="RuleBase" id="RU368056"/>
    </source>
</evidence>
<dbReference type="GO" id="GO:0006122">
    <property type="term" value="P:mitochondrial electron transport, ubiquinol to cytochrome c"/>
    <property type="evidence" value="ECO:0007669"/>
    <property type="project" value="UniProtKB-UniRule"/>
</dbReference>
<dbReference type="Proteomes" id="UP000095283">
    <property type="component" value="Unplaced"/>
</dbReference>